<accession>A0A1X7S7F4</accession>
<organism evidence="1 2">
    <name type="scientific">Zymoseptoria tritici (strain ST99CH_3D7)</name>
    <dbReference type="NCBI Taxonomy" id="1276538"/>
    <lineage>
        <taxon>Eukaryota</taxon>
        <taxon>Fungi</taxon>
        <taxon>Dikarya</taxon>
        <taxon>Ascomycota</taxon>
        <taxon>Pezizomycotina</taxon>
        <taxon>Dothideomycetes</taxon>
        <taxon>Dothideomycetidae</taxon>
        <taxon>Mycosphaerellales</taxon>
        <taxon>Mycosphaerellaceae</taxon>
        <taxon>Zymoseptoria</taxon>
    </lineage>
</organism>
<reference evidence="1 2" key="1">
    <citation type="submission" date="2016-06" db="EMBL/GenBank/DDBJ databases">
        <authorList>
            <person name="Kjaerup R.B."/>
            <person name="Dalgaard T.S."/>
            <person name="Juul-Madsen H.R."/>
        </authorList>
    </citation>
    <scope>NUCLEOTIDE SEQUENCE [LARGE SCALE GENOMIC DNA]</scope>
</reference>
<proteinExistence type="predicted"/>
<gene>
    <name evidence="1" type="ORF">ZT3D7_G10302</name>
</gene>
<evidence type="ECO:0000313" key="2">
    <source>
        <dbReference type="Proteomes" id="UP000215127"/>
    </source>
</evidence>
<keyword evidence="2" id="KW-1185">Reference proteome</keyword>
<dbReference type="EMBL" id="LT853702">
    <property type="protein sequence ID" value="SMQ55147.1"/>
    <property type="molecule type" value="Genomic_DNA"/>
</dbReference>
<protein>
    <submittedName>
        <fullName evidence="1">Uncharacterized protein</fullName>
    </submittedName>
</protein>
<evidence type="ECO:0000313" key="1">
    <source>
        <dbReference type="EMBL" id="SMQ55147.1"/>
    </source>
</evidence>
<name>A0A1X7S7F4_ZYMT9</name>
<sequence length="365" mass="42678">MNRTMPWQRPIFPTDSLKDHARVHINRWCDKQNPSVQSGQSRNYENTDEFMNWSLRFEIAALYTTRAWTTLTEQTLLDAVPNLKTWNGRDKHLLSLCDFVNSAVKKVHIDHLVGIAREREEKEELEQMTAEEEAMGPFAFLELPYDIRVRVYDFLVDEKYSEGSYYGRGDDKFIEVPWSDHYHADEFHERVVFDFIQVCHQLRLEFLPRWHRAVGLRFSMAPYHEPKETETWLQVFGPSRVPLTRSFEFEFGDDKVCIELRGAQSRTVSGDTRQLTDIGVALRDELKVSSPELYKGNWEGRRTRALREPGFEMHLQRFAETLVEKSANGSVKVTVGCITQVMEYLQQRTVPPQEEDSGEDDCVVM</sequence>
<dbReference type="Proteomes" id="UP000215127">
    <property type="component" value="Chromosome 11"/>
</dbReference>
<dbReference type="AlphaFoldDB" id="A0A1X7S7F4"/>